<evidence type="ECO:0000313" key="3">
    <source>
        <dbReference type="EMBL" id="ADA81047.1"/>
    </source>
</evidence>
<geneLocation type="plasmid" evidence="3">
    <name>pSK64</name>
</geneLocation>
<dbReference type="InterPro" id="IPR015378">
    <property type="entry name" value="Transposase-like_Mu_C"/>
</dbReference>
<dbReference type="Pfam" id="PF09299">
    <property type="entry name" value="Mu-transpos_C"/>
    <property type="match status" value="1"/>
</dbReference>
<dbReference type="Gene3D" id="2.30.30.130">
    <property type="entry name" value="Transposase, Mu, C-terminal"/>
    <property type="match status" value="1"/>
</dbReference>
<dbReference type="GO" id="GO:0015074">
    <property type="term" value="P:DNA integration"/>
    <property type="evidence" value="ECO:0007669"/>
    <property type="project" value="InterPro"/>
</dbReference>
<feature type="domain" description="Integrase catalytic" evidence="2">
    <location>
        <begin position="163"/>
        <end position="348"/>
    </location>
</feature>
<feature type="region of interest" description="Disordered" evidence="1">
    <location>
        <begin position="464"/>
        <end position="488"/>
    </location>
</feature>
<dbReference type="InterPro" id="IPR055247">
    <property type="entry name" value="InsJ-like_HTH"/>
</dbReference>
<dbReference type="GO" id="GO:0003676">
    <property type="term" value="F:nucleic acid binding"/>
    <property type="evidence" value="ECO:0007669"/>
    <property type="project" value="InterPro"/>
</dbReference>
<reference evidence="3" key="2">
    <citation type="submission" date="2009-12" db="EMBL/GenBank/DDBJ databases">
        <authorList>
            <person name="Summers A.O."/>
            <person name="Shearer J."/>
            <person name="Wireman J."/>
        </authorList>
    </citation>
    <scope>NUCLEOTIDE SEQUENCE</scope>
    <source>
        <strain evidence="3">SK1020</strain>
        <plasmid evidence="3">pSK64</plasmid>
    </source>
</reference>
<dbReference type="SUPFAM" id="SSF46689">
    <property type="entry name" value="Homeodomain-like"/>
    <property type="match status" value="1"/>
</dbReference>
<dbReference type="InterPro" id="IPR009004">
    <property type="entry name" value="Transposase_Mu_C"/>
</dbReference>
<protein>
    <submittedName>
        <fullName evidence="3">Tn552 transposase</fullName>
    </submittedName>
</protein>
<name>D2JL36_STAAU</name>
<dbReference type="Gene3D" id="1.10.10.10">
    <property type="entry name" value="Winged helix-like DNA-binding domain superfamily/Winged helix DNA-binding domain"/>
    <property type="match status" value="1"/>
</dbReference>
<dbReference type="SUPFAM" id="SSF53098">
    <property type="entry name" value="Ribonuclease H-like"/>
    <property type="match status" value="1"/>
</dbReference>
<dbReference type="AlphaFoldDB" id="D2JL36"/>
<organism evidence="3">
    <name type="scientific">Staphylococcus aureus</name>
    <dbReference type="NCBI Taxonomy" id="1280"/>
    <lineage>
        <taxon>Bacteria</taxon>
        <taxon>Bacillati</taxon>
        <taxon>Bacillota</taxon>
        <taxon>Bacilli</taxon>
        <taxon>Bacillales</taxon>
        <taxon>Staphylococcaceae</taxon>
        <taxon>Staphylococcus</taxon>
    </lineage>
</organism>
<reference evidence="3" key="1">
    <citation type="submission" date="2009-09" db="EMBL/GenBank/DDBJ databases">
        <authorList>
            <person name="Gill J."/>
            <person name="Borman J."/>
            <person name="Shetty J."/>
            <person name="Hostetler J."/>
            <person name="Durkin S."/>
            <person name="Montgomery B."/>
        </authorList>
    </citation>
    <scope>NUCLEOTIDE SEQUENCE</scope>
    <source>
        <strain evidence="3">SK1020</strain>
        <plasmid evidence="3">pSK64</plasmid>
    </source>
</reference>
<dbReference type="InterPro" id="IPR009057">
    <property type="entry name" value="Homeodomain-like_sf"/>
</dbReference>
<dbReference type="InterPro" id="IPR012337">
    <property type="entry name" value="RNaseH-like_sf"/>
</dbReference>
<proteinExistence type="predicted"/>
<dbReference type="InterPro" id="IPR001584">
    <property type="entry name" value="Integrase_cat-core"/>
</dbReference>
<evidence type="ECO:0000256" key="1">
    <source>
        <dbReference type="SAM" id="MobiDB-lite"/>
    </source>
</evidence>
<accession>D2JL36</accession>
<sequence length="488" mass="57599">MIETSNDGGGKVDNNLADYTHYQRQEAMRKYKIIEPYIKKQQSVQVISNNKQISQRTIYSWVKSYNNQGLIGLINRRRKDLDKAKLNEDTLNYIKNEYLINKGISIASIHRKTVDWCNQMNYPTPSYKQVYRSIKKVSNHLKSYSDLNSKKYAEKYDAIYLRECNQPNEIWQADHTMLDIEVLNEKNKLERPWLTVVLDDFSRAIAGYRIEFGAPDTIRTALVLRQAIWKKSDSNWPICGIPEKFYTDHGKDYTSEHMQQVSANLKMELIFSKVGIPKGRGKIERFFQTVNLMFLEVLPGYTKNKKSRKYLTLEELNERFEEFLLNNYHYRPHGTTKEPPIEKWNQPNFLPNLPPSRESLDLLLLTTSKPRKIRREGIYFKGLRYFSTTLIAYITEDVFIRYDPNDISEVRVYLNNQFLCIAYCNELENQSVGIKEIERARINNKRTLGKSIVNTKQVVKNMQNEKLSKQNSKSYTKKKSKLKRYKYD</sequence>
<dbReference type="SUPFAM" id="SSF50610">
    <property type="entry name" value="mu transposase, C-terminal domain"/>
    <property type="match status" value="1"/>
</dbReference>
<dbReference type="Gene3D" id="1.10.10.60">
    <property type="entry name" value="Homeodomain-like"/>
    <property type="match status" value="1"/>
</dbReference>
<dbReference type="InterPro" id="IPR036388">
    <property type="entry name" value="WH-like_DNA-bd_sf"/>
</dbReference>
<keyword evidence="3" id="KW-0614">Plasmid</keyword>
<dbReference type="Gene3D" id="3.30.420.10">
    <property type="entry name" value="Ribonuclease H-like superfamily/Ribonuclease H"/>
    <property type="match status" value="1"/>
</dbReference>
<dbReference type="Pfam" id="PF00665">
    <property type="entry name" value="rve"/>
    <property type="match status" value="1"/>
</dbReference>
<dbReference type="PANTHER" id="PTHR35004:SF6">
    <property type="entry name" value="TRANSPOSASE"/>
    <property type="match status" value="1"/>
</dbReference>
<dbReference type="Pfam" id="PF13518">
    <property type="entry name" value="HTH_28"/>
    <property type="match status" value="1"/>
</dbReference>
<dbReference type="PANTHER" id="PTHR35004">
    <property type="entry name" value="TRANSPOSASE RV3428C-RELATED"/>
    <property type="match status" value="1"/>
</dbReference>
<evidence type="ECO:0000259" key="2">
    <source>
        <dbReference type="PROSITE" id="PS50994"/>
    </source>
</evidence>
<feature type="compositionally biased region" description="Basic residues" evidence="1">
    <location>
        <begin position="475"/>
        <end position="488"/>
    </location>
</feature>
<dbReference type="InterPro" id="IPR036397">
    <property type="entry name" value="RNaseH_sf"/>
</dbReference>
<dbReference type="EMBL" id="GQ915268">
    <property type="protein sequence ID" value="ADA81047.1"/>
    <property type="molecule type" value="Genomic_DNA"/>
</dbReference>
<gene>
    <name evidence="3" type="ORF">SAP087B_037</name>
</gene>
<dbReference type="PROSITE" id="PS50994">
    <property type="entry name" value="INTEGRASE"/>
    <property type="match status" value="1"/>
</dbReference>